<keyword evidence="2" id="KW-1185">Reference proteome</keyword>
<feature type="coiled-coil region" evidence="1">
    <location>
        <begin position="178"/>
        <end position="205"/>
    </location>
</feature>
<evidence type="ECO:0000256" key="1">
    <source>
        <dbReference type="SAM" id="Coils"/>
    </source>
</evidence>
<accession>A0A0N5BX54</accession>
<proteinExistence type="predicted"/>
<evidence type="ECO:0000313" key="2">
    <source>
        <dbReference type="Proteomes" id="UP000046392"/>
    </source>
</evidence>
<name>A0A0N5BX54_STREA</name>
<dbReference type="WBParaSite" id="SPAL_0001039000.1">
    <property type="protein sequence ID" value="SPAL_0001039000.1"/>
    <property type="gene ID" value="SPAL_0001039000"/>
</dbReference>
<keyword evidence="1" id="KW-0175">Coiled coil</keyword>
<organism evidence="2 3">
    <name type="scientific">Strongyloides papillosus</name>
    <name type="common">Intestinal threadworm</name>
    <dbReference type="NCBI Taxonomy" id="174720"/>
    <lineage>
        <taxon>Eukaryota</taxon>
        <taxon>Metazoa</taxon>
        <taxon>Ecdysozoa</taxon>
        <taxon>Nematoda</taxon>
        <taxon>Chromadorea</taxon>
        <taxon>Rhabditida</taxon>
        <taxon>Tylenchina</taxon>
        <taxon>Panagrolaimomorpha</taxon>
        <taxon>Strongyloidoidea</taxon>
        <taxon>Strongyloididae</taxon>
        <taxon>Strongyloides</taxon>
    </lineage>
</organism>
<reference evidence="3" key="1">
    <citation type="submission" date="2017-02" db="UniProtKB">
        <authorList>
            <consortium name="WormBaseParasite"/>
        </authorList>
    </citation>
    <scope>IDENTIFICATION</scope>
</reference>
<protein>
    <submittedName>
        <fullName evidence="3">Uncharacterized protein</fullName>
    </submittedName>
</protein>
<sequence length="328" mass="38471">MDDIIRKQDNNENFSSRIDMVIIYVKYKTNQLNKWIANFTLNNFMWCLRQTYKIKPLKIVFECIHRFFCKIKLITAKNDIENTTLINKTKFEYSSYSNSFTSDNDTISAENLSFSLNNLSKKSKHKRYEKVKRKKKTRYSKELLHDLYGNTDQYPLHDGSNEKLYFRTTQYDVSSTFSDKAMSKIKEMEEEIVRLKQQIELVCQLKASQIEKDEKLSNNKLNTSLNSIQNLCIPTPPPLPLMSNTASLDDSTSIKTSKSCETLSHRSSRFDNDTLLCELQNIKLKHIEPIGRKKKFGSFLEEALYEKFKNVHLEDLSESEYSLSDWSD</sequence>
<dbReference type="AlphaFoldDB" id="A0A0N5BX54"/>
<evidence type="ECO:0000313" key="3">
    <source>
        <dbReference type="WBParaSite" id="SPAL_0001039000.1"/>
    </source>
</evidence>
<dbReference type="Proteomes" id="UP000046392">
    <property type="component" value="Unplaced"/>
</dbReference>